<protein>
    <submittedName>
        <fullName evidence="11">Disease resistance protein RGA4</fullName>
    </submittedName>
</protein>
<dbReference type="InterPro" id="IPR002182">
    <property type="entry name" value="NB-ARC"/>
</dbReference>
<evidence type="ECO:0000256" key="5">
    <source>
        <dbReference type="SAM" id="Coils"/>
    </source>
</evidence>
<dbReference type="InterPro" id="IPR041118">
    <property type="entry name" value="Rx_N"/>
</dbReference>
<keyword evidence="2" id="KW-0547">Nucleotide-binding</keyword>
<dbReference type="Pfam" id="PF18052">
    <property type="entry name" value="Rx_N"/>
    <property type="match status" value="1"/>
</dbReference>
<dbReference type="Gene3D" id="1.10.8.430">
    <property type="entry name" value="Helical domain of apoptotic protease-activating factors"/>
    <property type="match status" value="1"/>
</dbReference>
<evidence type="ECO:0000256" key="1">
    <source>
        <dbReference type="ARBA" id="ARBA00022737"/>
    </source>
</evidence>
<dbReference type="InterPro" id="IPR036388">
    <property type="entry name" value="WH-like_DNA-bd_sf"/>
</dbReference>
<evidence type="ECO:0000313" key="10">
    <source>
        <dbReference type="Proteomes" id="UP000827889"/>
    </source>
</evidence>
<dbReference type="InterPro" id="IPR038005">
    <property type="entry name" value="RX-like_CC"/>
</dbReference>
<dbReference type="Gene3D" id="3.40.50.300">
    <property type="entry name" value="P-loop containing nucleotide triphosphate hydrolases"/>
    <property type="match status" value="1"/>
</dbReference>
<keyword evidence="1" id="KW-0677">Repeat</keyword>
<gene>
    <name evidence="11" type="primary">LOC125312712</name>
</gene>
<dbReference type="Pfam" id="PF00931">
    <property type="entry name" value="NB-ARC"/>
    <property type="match status" value="1"/>
</dbReference>
<dbReference type="Pfam" id="PF23598">
    <property type="entry name" value="LRR_14"/>
    <property type="match status" value="1"/>
</dbReference>
<evidence type="ECO:0000256" key="3">
    <source>
        <dbReference type="ARBA" id="ARBA00022821"/>
    </source>
</evidence>
<feature type="coiled-coil region" evidence="5">
    <location>
        <begin position="27"/>
        <end position="54"/>
    </location>
</feature>
<reference evidence="11" key="1">
    <citation type="submission" date="2025-08" db="UniProtKB">
        <authorList>
            <consortium name="RefSeq"/>
        </authorList>
    </citation>
    <scope>IDENTIFICATION</scope>
    <source>
        <tissue evidence="11">Leaf</tissue>
    </source>
</reference>
<dbReference type="CDD" id="cd14798">
    <property type="entry name" value="RX-CC_like"/>
    <property type="match status" value="1"/>
</dbReference>
<feature type="domain" description="NB-ARC" evidence="6">
    <location>
        <begin position="173"/>
        <end position="346"/>
    </location>
</feature>
<evidence type="ECO:0000259" key="9">
    <source>
        <dbReference type="Pfam" id="PF23598"/>
    </source>
</evidence>
<dbReference type="PANTHER" id="PTHR36766:SF61">
    <property type="entry name" value="NB-ARC DOMAIN DISEASE RESISTANCE PROTEIN"/>
    <property type="match status" value="1"/>
</dbReference>
<evidence type="ECO:0000313" key="11">
    <source>
        <dbReference type="RefSeq" id="XP_048127780.1"/>
    </source>
</evidence>
<sequence length="839" mass="95830">MTDFVSSILGPLMEKLASTAVEEIQLVRGVKDDREKLKNTLEMIQEVLADAEQKQIKEPAVRRWLSDLKDFCYDVEDLLDEFETRALWRRARLTERLTLRRKVRYLSSWLSNFIFQFKMAHKMKELGKRLDGINGEKTKFNLSSNVQEKTIVPRRETHSFEPALNVIGRDEEKKMIIDLLLRGSDDGGAGKIAVIPILGMGGTGKTTLARLAYNDDRVNKHFEDKKVWLSMPVKFEVEKIVRDVIKSLSDEAKCDSWSLEKLQKHLRELVKDKRCLFVMDDVWEMRREDWVGLRDLLGGVSEGSKVIVTSRIKSIAEIMGTVPPLHLANLSEEESLTLFVKCAFDQGQEQNHPDLMAIAKEIVGKCGGNPLAVKTLGCLLFSEKKNRGDWEHVRDSEIWQLQTDILPSLRISYDLMPSYLKRCFAYSSIFPKNKGFSNFDLIQLWISNGFIQSSGNNQELEEIGRQYLEELCSRSFFDVVGENYPAVIFRMHDLIHELAISVAQTESSNMKVRVQDISPTTRHVSFPDPSLLPKDEVSRCLSKLSGVRTIFLSERGSSGEFFLERCISRFKHLRVLWLEESSFDQLPSSIGGLKHLRCLSLRRNDNIEKLPESICELCNLQCLDLIGCMELEELPADMKKMISLHVLWITTKQQRLPESGIGCLTSLRWLFIGECSNLEALFDDIQSLTSLRKLLIWRCPKLASLPQGIKNLKALEDLWIKDCKNLRLPEGESSGPPSMSRLQSIRFKELPELVSFPGWLEGSASTLQRIRIEDCPNLSELPEWLQNCSSLRKLEIKKCPGLTSLPDGVRRIATLTELRIIDCEGIEQGSDVEEEDNSE</sequence>
<dbReference type="RefSeq" id="XP_048127780.1">
    <property type="nucleotide sequence ID" value="XM_048271823.1"/>
</dbReference>
<evidence type="ECO:0000259" key="7">
    <source>
        <dbReference type="Pfam" id="PF18052"/>
    </source>
</evidence>
<name>A0ABM3GTU3_9MYRT</name>
<dbReference type="Gene3D" id="3.80.10.10">
    <property type="entry name" value="Ribonuclease Inhibitor"/>
    <property type="match status" value="2"/>
</dbReference>
<dbReference type="PANTHER" id="PTHR36766">
    <property type="entry name" value="PLANT BROAD-SPECTRUM MILDEW RESISTANCE PROTEIN RPW8"/>
    <property type="match status" value="1"/>
</dbReference>
<feature type="domain" description="Disease resistance R13L4/SHOC-2-like LRR" evidence="9">
    <location>
        <begin position="567"/>
        <end position="772"/>
    </location>
</feature>
<proteinExistence type="predicted"/>
<dbReference type="InterPro" id="IPR032675">
    <property type="entry name" value="LRR_dom_sf"/>
</dbReference>
<dbReference type="InterPro" id="IPR042197">
    <property type="entry name" value="Apaf_helical"/>
</dbReference>
<dbReference type="SUPFAM" id="SSF52540">
    <property type="entry name" value="P-loop containing nucleoside triphosphate hydrolases"/>
    <property type="match status" value="1"/>
</dbReference>
<dbReference type="InterPro" id="IPR058922">
    <property type="entry name" value="WHD_DRP"/>
</dbReference>
<dbReference type="Gene3D" id="1.20.5.4130">
    <property type="match status" value="1"/>
</dbReference>
<feature type="domain" description="Disease resistance N-terminal" evidence="7">
    <location>
        <begin position="9"/>
        <end position="92"/>
    </location>
</feature>
<keyword evidence="10" id="KW-1185">Reference proteome</keyword>
<organism evidence="10 11">
    <name type="scientific">Rhodamnia argentea</name>
    <dbReference type="NCBI Taxonomy" id="178133"/>
    <lineage>
        <taxon>Eukaryota</taxon>
        <taxon>Viridiplantae</taxon>
        <taxon>Streptophyta</taxon>
        <taxon>Embryophyta</taxon>
        <taxon>Tracheophyta</taxon>
        <taxon>Spermatophyta</taxon>
        <taxon>Magnoliopsida</taxon>
        <taxon>eudicotyledons</taxon>
        <taxon>Gunneridae</taxon>
        <taxon>Pentapetalae</taxon>
        <taxon>rosids</taxon>
        <taxon>malvids</taxon>
        <taxon>Myrtales</taxon>
        <taxon>Myrtaceae</taxon>
        <taxon>Myrtoideae</taxon>
        <taxon>Myrteae</taxon>
        <taxon>Australasian group</taxon>
        <taxon>Rhodamnia</taxon>
    </lineage>
</organism>
<dbReference type="InterPro" id="IPR055414">
    <property type="entry name" value="LRR_R13L4/SHOC2-like"/>
</dbReference>
<dbReference type="PRINTS" id="PR00364">
    <property type="entry name" value="DISEASERSIST"/>
</dbReference>
<dbReference type="Proteomes" id="UP000827889">
    <property type="component" value="Chromosome 10"/>
</dbReference>
<keyword evidence="4" id="KW-0067">ATP-binding</keyword>
<dbReference type="InterPro" id="IPR027417">
    <property type="entry name" value="P-loop_NTPase"/>
</dbReference>
<dbReference type="Gene3D" id="1.10.10.10">
    <property type="entry name" value="Winged helix-like DNA-binding domain superfamily/Winged helix DNA-binding domain"/>
    <property type="match status" value="1"/>
</dbReference>
<evidence type="ECO:0000256" key="2">
    <source>
        <dbReference type="ARBA" id="ARBA00022741"/>
    </source>
</evidence>
<keyword evidence="5" id="KW-0175">Coiled coil</keyword>
<feature type="domain" description="Disease resistance protein winged helix" evidence="8">
    <location>
        <begin position="429"/>
        <end position="499"/>
    </location>
</feature>
<keyword evidence="3" id="KW-0611">Plant defense</keyword>
<dbReference type="SUPFAM" id="SSF52058">
    <property type="entry name" value="L domain-like"/>
    <property type="match status" value="1"/>
</dbReference>
<dbReference type="GeneID" id="125312712"/>
<evidence type="ECO:0000259" key="8">
    <source>
        <dbReference type="Pfam" id="PF23559"/>
    </source>
</evidence>
<accession>A0ABM3GTU3</accession>
<dbReference type="Pfam" id="PF23559">
    <property type="entry name" value="WHD_DRP"/>
    <property type="match status" value="1"/>
</dbReference>
<evidence type="ECO:0000259" key="6">
    <source>
        <dbReference type="Pfam" id="PF00931"/>
    </source>
</evidence>
<evidence type="ECO:0000256" key="4">
    <source>
        <dbReference type="ARBA" id="ARBA00022840"/>
    </source>
</evidence>